<keyword evidence="3" id="KW-1185">Reference proteome</keyword>
<evidence type="ECO:0000256" key="1">
    <source>
        <dbReference type="SAM" id="MobiDB-lite"/>
    </source>
</evidence>
<dbReference type="AlphaFoldDB" id="A0A231GV69"/>
<dbReference type="Pfam" id="PF12079">
    <property type="entry name" value="DUF3558"/>
    <property type="match status" value="1"/>
</dbReference>
<organism evidence="2 3">
    <name type="scientific">Nocardia cerradoensis</name>
    <dbReference type="NCBI Taxonomy" id="85688"/>
    <lineage>
        <taxon>Bacteria</taxon>
        <taxon>Bacillati</taxon>
        <taxon>Actinomycetota</taxon>
        <taxon>Actinomycetes</taxon>
        <taxon>Mycobacteriales</taxon>
        <taxon>Nocardiaceae</taxon>
        <taxon>Nocardia</taxon>
    </lineage>
</organism>
<reference evidence="2 3" key="1">
    <citation type="submission" date="2017-07" db="EMBL/GenBank/DDBJ databases">
        <title>First draft Genome Sequence of Nocardia cerradoensis isolated from human infection.</title>
        <authorList>
            <person name="Carrasco G."/>
        </authorList>
    </citation>
    <scope>NUCLEOTIDE SEQUENCE [LARGE SCALE GENOMIC DNA]</scope>
    <source>
        <strain evidence="2 3">CNM20130759</strain>
    </source>
</reference>
<dbReference type="InterPro" id="IPR024520">
    <property type="entry name" value="DUF3558"/>
</dbReference>
<dbReference type="Proteomes" id="UP000215506">
    <property type="component" value="Unassembled WGS sequence"/>
</dbReference>
<proteinExistence type="predicted"/>
<feature type="compositionally biased region" description="Low complexity" evidence="1">
    <location>
        <begin position="8"/>
        <end position="18"/>
    </location>
</feature>
<evidence type="ECO:0008006" key="4">
    <source>
        <dbReference type="Google" id="ProtNLM"/>
    </source>
</evidence>
<sequence length="160" mass="17202">MSGGCSSTTDGTPTAPTTQDKQAATAALWDPCTIPHETWQQVGVAPSTLRPTIAGSDHVDGFKHCGGHDVPWTFGVDVWSQIYSVDDYRHKESGTTFTPVTIAGRDGFEYHKTADECNLIFASEKGSYSIEVLKQDPESAVVPCDQATTVANAIVPLFPR</sequence>
<name>A0A231GV69_9NOCA</name>
<evidence type="ECO:0000313" key="3">
    <source>
        <dbReference type="Proteomes" id="UP000215506"/>
    </source>
</evidence>
<dbReference type="RefSeq" id="WP_094028149.1">
    <property type="nucleotide sequence ID" value="NZ_NGAF01000031.1"/>
</dbReference>
<protein>
    <recommendedName>
        <fullName evidence="4">DUF3558 domain-containing protein</fullName>
    </recommendedName>
</protein>
<accession>A0A231GV69</accession>
<gene>
    <name evidence="2" type="ORF">B7C42_07453</name>
</gene>
<feature type="region of interest" description="Disordered" evidence="1">
    <location>
        <begin position="1"/>
        <end position="24"/>
    </location>
</feature>
<evidence type="ECO:0000313" key="2">
    <source>
        <dbReference type="EMBL" id="OXR40514.1"/>
    </source>
</evidence>
<comment type="caution">
    <text evidence="2">The sequence shown here is derived from an EMBL/GenBank/DDBJ whole genome shotgun (WGS) entry which is preliminary data.</text>
</comment>
<dbReference type="EMBL" id="NGAF01000031">
    <property type="protein sequence ID" value="OXR40514.1"/>
    <property type="molecule type" value="Genomic_DNA"/>
</dbReference>